<evidence type="ECO:0008006" key="8">
    <source>
        <dbReference type="Google" id="ProtNLM"/>
    </source>
</evidence>
<evidence type="ECO:0000256" key="5">
    <source>
        <dbReference type="ARBA" id="ARBA00023136"/>
    </source>
</evidence>
<evidence type="ECO:0000256" key="4">
    <source>
        <dbReference type="ARBA" id="ARBA00022989"/>
    </source>
</evidence>
<dbReference type="AlphaFoldDB" id="A0A645IWN9"/>
<name>A0A645IWN9_9ZZZZ</name>
<sequence length="89" mass="9572">MENINEALSLLLVGLITVFVILYLVVLIGNLVIRFTNRFMATEPIAVRKEIATGKAKPANPAKIAAVIAAVEAITGGKGRVEKIDKIEK</sequence>
<dbReference type="GO" id="GO:0036376">
    <property type="term" value="P:sodium ion export across plasma membrane"/>
    <property type="evidence" value="ECO:0007669"/>
    <property type="project" value="InterPro"/>
</dbReference>
<dbReference type="EMBL" id="VSSQ01116886">
    <property type="protein sequence ID" value="MPN51603.1"/>
    <property type="molecule type" value="Genomic_DNA"/>
</dbReference>
<keyword evidence="2" id="KW-1003">Cell membrane</keyword>
<reference evidence="7" key="1">
    <citation type="submission" date="2019-08" db="EMBL/GenBank/DDBJ databases">
        <authorList>
            <person name="Kucharzyk K."/>
            <person name="Murdoch R.W."/>
            <person name="Higgins S."/>
            <person name="Loffler F."/>
        </authorList>
    </citation>
    <scope>NUCLEOTIDE SEQUENCE</scope>
</reference>
<accession>A0A645IWN9</accession>
<proteinExistence type="predicted"/>
<gene>
    <name evidence="7" type="ORF">SDC9_199251</name>
</gene>
<dbReference type="GO" id="GO:0005886">
    <property type="term" value="C:plasma membrane"/>
    <property type="evidence" value="ECO:0007669"/>
    <property type="project" value="UniProtKB-SubCell"/>
</dbReference>
<comment type="caution">
    <text evidence="7">The sequence shown here is derived from an EMBL/GenBank/DDBJ whole genome shotgun (WGS) entry which is preliminary data.</text>
</comment>
<dbReference type="GO" id="GO:0015081">
    <property type="term" value="F:sodium ion transmembrane transporter activity"/>
    <property type="evidence" value="ECO:0007669"/>
    <property type="project" value="InterPro"/>
</dbReference>
<protein>
    <recommendedName>
        <fullName evidence="8">Oxaloacetate decarboxylase gamma chain</fullName>
    </recommendedName>
</protein>
<organism evidence="7">
    <name type="scientific">bioreactor metagenome</name>
    <dbReference type="NCBI Taxonomy" id="1076179"/>
    <lineage>
        <taxon>unclassified sequences</taxon>
        <taxon>metagenomes</taxon>
        <taxon>ecological metagenomes</taxon>
    </lineage>
</organism>
<evidence type="ECO:0000256" key="2">
    <source>
        <dbReference type="ARBA" id="ARBA00022475"/>
    </source>
</evidence>
<dbReference type="Pfam" id="PF04277">
    <property type="entry name" value="OAD_gamma"/>
    <property type="match status" value="1"/>
</dbReference>
<keyword evidence="5 6" id="KW-0472">Membrane</keyword>
<comment type="subcellular location">
    <subcellularLocation>
        <location evidence="1">Cell membrane</location>
    </subcellularLocation>
</comment>
<feature type="transmembrane region" description="Helical" evidence="6">
    <location>
        <begin position="12"/>
        <end position="33"/>
    </location>
</feature>
<evidence type="ECO:0000256" key="6">
    <source>
        <dbReference type="SAM" id="Phobius"/>
    </source>
</evidence>
<dbReference type="InterPro" id="IPR005899">
    <property type="entry name" value="Na_pump_deCOase"/>
</dbReference>
<keyword evidence="3 6" id="KW-0812">Transmembrane</keyword>
<keyword evidence="4 6" id="KW-1133">Transmembrane helix</keyword>
<evidence type="ECO:0000313" key="7">
    <source>
        <dbReference type="EMBL" id="MPN51603.1"/>
    </source>
</evidence>
<evidence type="ECO:0000256" key="1">
    <source>
        <dbReference type="ARBA" id="ARBA00004236"/>
    </source>
</evidence>
<evidence type="ECO:0000256" key="3">
    <source>
        <dbReference type="ARBA" id="ARBA00022692"/>
    </source>
</evidence>